<feature type="non-terminal residue" evidence="15">
    <location>
        <position position="1"/>
    </location>
</feature>
<dbReference type="GO" id="GO:0016887">
    <property type="term" value="F:ATP hydrolysis activity"/>
    <property type="evidence" value="ECO:0007669"/>
    <property type="project" value="InterPro"/>
</dbReference>
<evidence type="ECO:0000256" key="11">
    <source>
        <dbReference type="ARBA" id="ARBA00038000"/>
    </source>
</evidence>
<evidence type="ECO:0000256" key="1">
    <source>
        <dbReference type="ARBA" id="ARBA00004496"/>
    </source>
</evidence>
<keyword evidence="2" id="KW-0963">Cytoplasm</keyword>
<evidence type="ECO:0000256" key="2">
    <source>
        <dbReference type="ARBA" id="ARBA00022490"/>
    </source>
</evidence>
<evidence type="ECO:0000256" key="9">
    <source>
        <dbReference type="ARBA" id="ARBA00023125"/>
    </source>
</evidence>
<keyword evidence="5" id="KW-0227">DNA damage</keyword>
<evidence type="ECO:0000256" key="4">
    <source>
        <dbReference type="ARBA" id="ARBA00022741"/>
    </source>
</evidence>
<evidence type="ECO:0000313" key="15">
    <source>
        <dbReference type="EMBL" id="RLE09602.1"/>
    </source>
</evidence>
<evidence type="ECO:0000313" key="16">
    <source>
        <dbReference type="Proteomes" id="UP000280417"/>
    </source>
</evidence>
<evidence type="ECO:0000259" key="14">
    <source>
        <dbReference type="Pfam" id="PF13304"/>
    </source>
</evidence>
<evidence type="ECO:0000256" key="6">
    <source>
        <dbReference type="ARBA" id="ARBA00022769"/>
    </source>
</evidence>
<evidence type="ECO:0000256" key="10">
    <source>
        <dbReference type="ARBA" id="ARBA00023204"/>
    </source>
</evidence>
<evidence type="ECO:0000256" key="13">
    <source>
        <dbReference type="ARBA" id="ARBA00042156"/>
    </source>
</evidence>
<reference evidence="15 16" key="1">
    <citation type="submission" date="2018-06" db="EMBL/GenBank/DDBJ databases">
        <title>Extensive metabolic versatility and redundancy in microbially diverse, dynamic hydrothermal sediments.</title>
        <authorList>
            <person name="Dombrowski N."/>
            <person name="Teske A."/>
            <person name="Baker B.J."/>
        </authorList>
    </citation>
    <scope>NUCLEOTIDE SEQUENCE [LARGE SCALE GENOMIC DNA]</scope>
    <source>
        <strain evidence="15">B3_G15</strain>
    </source>
</reference>
<dbReference type="GO" id="GO:0004518">
    <property type="term" value="F:nuclease activity"/>
    <property type="evidence" value="ECO:0007669"/>
    <property type="project" value="UniProtKB-KW"/>
</dbReference>
<name>A0A662D3B6_UNCAE</name>
<dbReference type="GO" id="GO:0005524">
    <property type="term" value="F:ATP binding"/>
    <property type="evidence" value="ECO:0007669"/>
    <property type="project" value="UniProtKB-KW"/>
</dbReference>
<gene>
    <name evidence="15" type="ORF">DRJ04_09765</name>
</gene>
<comment type="caution">
    <text evidence="15">The sequence shown here is derived from an EMBL/GenBank/DDBJ whole genome shotgun (WGS) entry which is preliminary data.</text>
</comment>
<dbReference type="Proteomes" id="UP000280417">
    <property type="component" value="Unassembled WGS sequence"/>
</dbReference>
<protein>
    <recommendedName>
        <fullName evidence="12">UvrABC system protein A</fullName>
    </recommendedName>
    <alternativeName>
        <fullName evidence="13">Excinuclease ABC subunit A</fullName>
    </alternativeName>
</protein>
<evidence type="ECO:0000256" key="12">
    <source>
        <dbReference type="ARBA" id="ARBA00039316"/>
    </source>
</evidence>
<dbReference type="GO" id="GO:0003677">
    <property type="term" value="F:DNA binding"/>
    <property type="evidence" value="ECO:0007669"/>
    <property type="project" value="UniProtKB-KW"/>
</dbReference>
<dbReference type="InterPro" id="IPR027417">
    <property type="entry name" value="P-loop_NTPase"/>
</dbReference>
<feature type="non-terminal residue" evidence="15">
    <location>
        <position position="872"/>
    </location>
</feature>
<organism evidence="15 16">
    <name type="scientific">Aerophobetes bacterium</name>
    <dbReference type="NCBI Taxonomy" id="2030807"/>
    <lineage>
        <taxon>Bacteria</taxon>
        <taxon>Candidatus Aerophobota</taxon>
    </lineage>
</organism>
<keyword evidence="10" id="KW-0234">DNA repair</keyword>
<proteinExistence type="inferred from homology"/>
<keyword evidence="4" id="KW-0547">Nucleotide-binding</keyword>
<keyword evidence="6" id="KW-0228">DNA excision</keyword>
<comment type="similarity">
    <text evidence="11">Belongs to the ABC transporter superfamily. UvrA family.</text>
</comment>
<dbReference type="SUPFAM" id="SSF52540">
    <property type="entry name" value="P-loop containing nucleoside triphosphate hydrolases"/>
    <property type="match status" value="3"/>
</dbReference>
<dbReference type="InterPro" id="IPR003959">
    <property type="entry name" value="ATPase_AAA_core"/>
</dbReference>
<evidence type="ECO:0000256" key="8">
    <source>
        <dbReference type="ARBA" id="ARBA00022881"/>
    </source>
</evidence>
<keyword evidence="3" id="KW-0677">Repeat</keyword>
<dbReference type="GO" id="GO:0006281">
    <property type="term" value="P:DNA repair"/>
    <property type="evidence" value="ECO:0007669"/>
    <property type="project" value="UniProtKB-KW"/>
</dbReference>
<dbReference type="Gene3D" id="3.40.50.300">
    <property type="entry name" value="P-loop containing nucleotide triphosphate hydrolases"/>
    <property type="match status" value="3"/>
</dbReference>
<dbReference type="EMBL" id="QMQA01000359">
    <property type="protein sequence ID" value="RLE09602.1"/>
    <property type="molecule type" value="Genomic_DNA"/>
</dbReference>
<dbReference type="PANTHER" id="PTHR43152:SF3">
    <property type="entry name" value="UVRABC SYSTEM PROTEIN A"/>
    <property type="match status" value="1"/>
</dbReference>
<dbReference type="Gene3D" id="1.10.8.280">
    <property type="entry name" value="ABC transporter ATPase domain-like"/>
    <property type="match status" value="1"/>
</dbReference>
<evidence type="ECO:0000256" key="7">
    <source>
        <dbReference type="ARBA" id="ARBA00022840"/>
    </source>
</evidence>
<dbReference type="GO" id="GO:0005737">
    <property type="term" value="C:cytoplasm"/>
    <property type="evidence" value="ECO:0007669"/>
    <property type="project" value="UniProtKB-SubCell"/>
</dbReference>
<dbReference type="PANTHER" id="PTHR43152">
    <property type="entry name" value="UVRABC SYSTEM PROTEIN A"/>
    <property type="match status" value="1"/>
</dbReference>
<keyword evidence="8" id="KW-0267">Excision nuclease</keyword>
<sequence length="872" mass="98032">IKVFQSQSYYECQEDLVYFAKKRGIRTDIPWNELTEEERRWVIEGEGRWEDGKWYGVKSFFRWLEGKSYKMHIRVLLSKYRSYVICPDCGGSRLKPEALLYRIGPGEGLNIHEVHSLSIDEAYRFFVDLHRDLKRDRAYDLILDEIVTRLGYLVEVGLGYLTLDRQSRTLSGGEVQRINLTTALGTSLVNTLFILDEPSIGLHPSNITRLIGILKKLRDSGNTIVVVEHDPKIISSADMIIELGPGSGKDGGRVVFSGPFEEFINCRDSITAKYLRGELRASTFFNWSTKERKGELNKKGNEGDGTGDSILHDRYHKIISARDLVGTLADKKESIGQKVLRVIGAREHNLKNIDVTIPLNRFVCITGVSGSGKSTLVEEIIYRGIRRAKHLPEEKPGLHERLEGVELIDEVVLVDQSPIGKTPRSNPLSYVGALSPIRELFAETPDAQAGGFKSSSFSFNSKEGQCPHCRGSGFEHIEMQFLNDVYIRCPICGGKRFKKEILEIKIQPKDNGRQLSIADVFELTVSEAYELFEHYPKIRRALKPLIDVGLDYLQLGQPVPTLSGGEAQRLKLAKHIAEAQSGKIKRKNMLFLFDEPTTGLHFHDIKKLLSAFRTLVNGGHSIVVIEHNLDVIASSEWIIDLGPGGGDDGGWIVFEGTPDEIIKCERSLTGRELKQYIERGFIEHGRELEKVASPVAEYIGSGASRSENERAFYPESIQADIEPARWKTELVPSLYGRTGKSLRKRPAPEVNRFIEIKKAREHNLKEIDVHIPQNKMTVVTGVSGSGKSTLAFDILFSEGQRRYLESLNVYARQIIQPAKKPDVDNITGIPPTVAIEQRTTTGGIKSTVATVTEIYHFLRLLYAKVGVQYCVE</sequence>
<evidence type="ECO:0000256" key="5">
    <source>
        <dbReference type="ARBA" id="ARBA00022763"/>
    </source>
</evidence>
<accession>A0A662D3B6</accession>
<dbReference type="AlphaFoldDB" id="A0A662D3B6"/>
<feature type="domain" description="ATPase AAA-type core" evidence="14">
    <location>
        <begin position="167"/>
        <end position="235"/>
    </location>
</feature>
<keyword evidence="7" id="KW-0067">ATP-binding</keyword>
<dbReference type="Gene3D" id="1.20.1580.10">
    <property type="entry name" value="ABC transporter ATPase like domain"/>
    <property type="match status" value="3"/>
</dbReference>
<dbReference type="Pfam" id="PF13304">
    <property type="entry name" value="AAA_21"/>
    <property type="match status" value="1"/>
</dbReference>
<comment type="subcellular location">
    <subcellularLocation>
        <location evidence="1">Cytoplasm</location>
    </subcellularLocation>
</comment>
<keyword evidence="9" id="KW-0238">DNA-binding</keyword>
<evidence type="ECO:0000256" key="3">
    <source>
        <dbReference type="ARBA" id="ARBA00022737"/>
    </source>
</evidence>